<feature type="domain" description="Glycoside hydrolase family 13 N-terminal" evidence="6">
    <location>
        <begin position="293"/>
        <end position="378"/>
    </location>
</feature>
<evidence type="ECO:0000259" key="6">
    <source>
        <dbReference type="Pfam" id="PF02922"/>
    </source>
</evidence>
<dbReference type="Pfam" id="PF11852">
    <property type="entry name" value="Pullul_strch_C"/>
    <property type="match status" value="1"/>
</dbReference>
<accession>A0AA41W7F8</accession>
<feature type="domain" description="Alpha-1,6-glucosidases pullulanase-type C-terminal" evidence="8">
    <location>
        <begin position="895"/>
        <end position="1052"/>
    </location>
</feature>
<dbReference type="Pfam" id="PF18494">
    <property type="entry name" value="Pullulanase_Ins"/>
    <property type="match status" value="1"/>
</dbReference>
<dbReference type="Pfam" id="PF17967">
    <property type="entry name" value="Pullulanase_N2"/>
    <property type="match status" value="1"/>
</dbReference>
<dbReference type="CDD" id="cd02860">
    <property type="entry name" value="E_set_Pullulanase"/>
    <property type="match status" value="1"/>
</dbReference>
<dbReference type="SUPFAM" id="SSF49452">
    <property type="entry name" value="Starch-binding domain-like"/>
    <property type="match status" value="1"/>
</dbReference>
<dbReference type="Pfam" id="PF03714">
    <property type="entry name" value="PUD"/>
    <property type="match status" value="1"/>
</dbReference>
<dbReference type="InterPro" id="IPR011839">
    <property type="entry name" value="Pullul_strch"/>
</dbReference>
<dbReference type="Proteomes" id="UP001165393">
    <property type="component" value="Unassembled WGS sequence"/>
</dbReference>
<dbReference type="InterPro" id="IPR024561">
    <property type="entry name" value="Pullul_strch_C"/>
</dbReference>
<evidence type="ECO:0000259" key="10">
    <source>
        <dbReference type="Pfam" id="PF18494"/>
    </source>
</evidence>
<dbReference type="InterPro" id="IPR017853">
    <property type="entry name" value="GH"/>
</dbReference>
<gene>
    <name evidence="11" type="primary">pulA</name>
    <name evidence="11" type="ORF">NAF29_09445</name>
</gene>
<dbReference type="PROSITE" id="PS51257">
    <property type="entry name" value="PROKAR_LIPOPROTEIN"/>
    <property type="match status" value="1"/>
</dbReference>
<dbReference type="SUPFAM" id="SSF51011">
    <property type="entry name" value="Glycosyl hydrolase domain"/>
    <property type="match status" value="1"/>
</dbReference>
<feature type="domain" description="Pullulanase Ins" evidence="10">
    <location>
        <begin position="474"/>
        <end position="539"/>
    </location>
</feature>
<evidence type="ECO:0000256" key="1">
    <source>
        <dbReference type="ARBA" id="ARBA00008061"/>
    </source>
</evidence>
<feature type="domain" description="Pullulanase carbohydrate-binding module 41" evidence="7">
    <location>
        <begin position="46"/>
        <end position="157"/>
    </location>
</feature>
<dbReference type="InterPro" id="IPR013784">
    <property type="entry name" value="Carb-bd-like_fold"/>
</dbReference>
<evidence type="ECO:0000256" key="2">
    <source>
        <dbReference type="ARBA" id="ARBA00022729"/>
    </source>
</evidence>
<dbReference type="PANTHER" id="PTHR43002">
    <property type="entry name" value="GLYCOGEN DEBRANCHING ENZYME"/>
    <property type="match status" value="1"/>
</dbReference>
<dbReference type="InterPro" id="IPR013783">
    <property type="entry name" value="Ig-like_fold"/>
</dbReference>
<comment type="similarity">
    <text evidence="1">Belongs to the glycosyl hydrolase 13 family.</text>
</comment>
<evidence type="ECO:0000259" key="9">
    <source>
        <dbReference type="Pfam" id="PF17967"/>
    </source>
</evidence>
<dbReference type="InterPro" id="IPR040671">
    <property type="entry name" value="Pullulanase_N2"/>
</dbReference>
<dbReference type="InterPro" id="IPR004193">
    <property type="entry name" value="Glyco_hydro_13_N"/>
</dbReference>
<dbReference type="CDD" id="cd10315">
    <property type="entry name" value="CBM41_pullulanase"/>
    <property type="match status" value="1"/>
</dbReference>
<evidence type="ECO:0000259" key="7">
    <source>
        <dbReference type="Pfam" id="PF03714"/>
    </source>
</evidence>
<feature type="signal peptide" evidence="5">
    <location>
        <begin position="1"/>
        <end position="23"/>
    </location>
</feature>
<evidence type="ECO:0000313" key="11">
    <source>
        <dbReference type="EMBL" id="MCM2679888.1"/>
    </source>
</evidence>
<dbReference type="Gene3D" id="2.60.40.10">
    <property type="entry name" value="Immunoglobulins"/>
    <property type="match status" value="2"/>
</dbReference>
<dbReference type="SUPFAM" id="SSF51445">
    <property type="entry name" value="(Trans)glycosidases"/>
    <property type="match status" value="1"/>
</dbReference>
<dbReference type="InterPro" id="IPR013780">
    <property type="entry name" value="Glyco_hydro_b"/>
</dbReference>
<dbReference type="Gene3D" id="2.60.40.1130">
    <property type="entry name" value="Rab geranylgeranyltransferase alpha-subunit, insert domain"/>
    <property type="match status" value="1"/>
</dbReference>
<evidence type="ECO:0000259" key="8">
    <source>
        <dbReference type="Pfam" id="PF11852"/>
    </source>
</evidence>
<sequence>MKMRPTQGALVCASILATLTLSGCGGSSNNNPSSGDDLVTVGENQVAVYFNQNTETPDYDGWGLHIWNGDDCPDGYSQAMIDRADSNWNNWDDPFPIQDVNQTYGAYWVLDINPDASCAHFIIHKGNETGTGSENGILDLAQADGHVFTFQGFSDIHYSPIETPPVAIAGASAHMTDANTLRWNAPETATQIMLLASSAGDIALEGGEVVGTYNSIELSSATAEDNAPNHLKDIAALTHNATNEELKAALKTQLIVVAMNDENKLLAATKVQIPLALDALYTSGDNDADEAELGSMISAASTVFSVWAPTATQVNVLAFDADKNALSGSPFALTEDPDTGIWSADTDVPEFSYYQYEVSVYHPTTGKMETLITTDPYSLSLSMNSVYSQVVDLEHTNLKPAGWDNHSVPLTAPQDIVIYESHIRDFSAFDATVSAENRGKYLAFTETNSTSMQHIKELRDAGLTHFHLMPAFDIATINEDPEQRVDISDTVGKLCGLNSNASVCSEDSDTTLISLLEACDSSTQCAETIVDDIRGLDSFNWGYDPYHYGAPEGSYASDAEGTTRIVEFREMVQSLHEQDLNVVMDVVYNHTNASGINEKSVLDKVVPGYYHRLNVDTGSVEQSTCCDNTATEHRMMAKLMTDTLVIWAEQYKIDSFRFDLMGHQPLEAMKESLEAVHEVSPHNYFYGEGWNYGEVENDTRFVQATQLNLNGTGIGSFSDRLRDAVRGGGPFDSGDGIRQSQGLGNGLYTLPNNLNTADDAEKTQWLKQADIARVELSGNLAEFVLVDRNGTAKRGKDVDYNGQPAGYTANPTEVQSYVSKHDNQTLWDNNQYKLPTGLSAFDRARMQNLSLSFPLLGQGIPFIHMGADLLRSKSMERDSYDSGDWFNTVDFDGMSNNWDKGLPRDDKDGSNYDLIKTIIADTSTVASTTEIGLTTDVFREYLAIRSGSKLFGLGTGEAVMARVDYHNTGSDQIAGLIVQSIDDGVNAGADLDPNYDAIVVIYNLDSAEHTVDVPANSELHPIQQASADADIRTIDVSAGQATVPAFTTAVIVVPQNSVQGAGIPVSAKDMGDIAPFGDTKVYIRGDMNGWDPVNEATFTGNGIYQSTIALEAGDYAFKFADATWGDVNYDFSGIEQGSDSLALSDKDGNILVTIANAGLYTFNVDASDTSQLKLNVEASADTPTFGDTAVYMRGSFDSGWAALEDYKFTYQGLGIYNLTAALTAGDVNFKIADDAWGDVNYGQDDGVVTVDTPMTLEFNKGDVQFNVPTDGNYTLTFDALNLSLTLSEQ</sequence>
<dbReference type="InterPro" id="IPR014756">
    <property type="entry name" value="Ig_E-set"/>
</dbReference>
<dbReference type="CDD" id="cd02861">
    <property type="entry name" value="E_set_pullulanase_like"/>
    <property type="match status" value="1"/>
</dbReference>
<dbReference type="Gene3D" id="2.60.40.1180">
    <property type="entry name" value="Golgi alpha-mannosidase II"/>
    <property type="match status" value="1"/>
</dbReference>
<dbReference type="RefSeq" id="WP_251261301.1">
    <property type="nucleotide sequence ID" value="NZ_JAMQGP010000003.1"/>
</dbReference>
<dbReference type="GO" id="GO:0051060">
    <property type="term" value="F:pullulanase activity"/>
    <property type="evidence" value="ECO:0007669"/>
    <property type="project" value="InterPro"/>
</dbReference>
<comment type="caution">
    <text evidence="11">The sequence shown here is derived from an EMBL/GenBank/DDBJ whole genome shotgun (WGS) entry which is preliminary data.</text>
</comment>
<evidence type="ECO:0000256" key="4">
    <source>
        <dbReference type="ARBA" id="ARBA00023295"/>
    </source>
</evidence>
<dbReference type="Pfam" id="PF02922">
    <property type="entry name" value="CBM_48"/>
    <property type="match status" value="1"/>
</dbReference>
<reference evidence="11 12" key="1">
    <citation type="journal article" date="2013" name="Antonie Van Leeuwenhoek">
        <title>Echinimonas agarilytica gen. nov., sp. nov., a new gammaproteobacterium isolated from the sea urchin Strongylocentrotus intermedius.</title>
        <authorList>
            <person name="Nedashkovskaya O.I."/>
            <person name="Stenkova A.M."/>
            <person name="Zhukova N.V."/>
            <person name="Van Trappen S."/>
            <person name="Lee J.S."/>
            <person name="Kim S.B."/>
        </authorList>
    </citation>
    <scope>NUCLEOTIDE SEQUENCE [LARGE SCALE GENOMIC DNA]</scope>
    <source>
        <strain evidence="11 12">KMM 6351</strain>
    </source>
</reference>
<dbReference type="Gene3D" id="2.60.40.1110">
    <property type="match status" value="1"/>
</dbReference>
<feature type="domain" description="Pullulanase N2" evidence="9">
    <location>
        <begin position="171"/>
        <end position="278"/>
    </location>
</feature>
<evidence type="ECO:0000313" key="12">
    <source>
        <dbReference type="Proteomes" id="UP001165393"/>
    </source>
</evidence>
<keyword evidence="4" id="KW-0326">Glycosidase</keyword>
<dbReference type="InterPro" id="IPR005323">
    <property type="entry name" value="CBM41_pullulanase"/>
</dbReference>
<dbReference type="NCBIfam" id="TIGR02103">
    <property type="entry name" value="pullul_strch"/>
    <property type="match status" value="1"/>
</dbReference>
<name>A0AA41W7F8_9GAMM</name>
<keyword evidence="2 5" id="KW-0732">Signal</keyword>
<dbReference type="InterPro" id="IPR041111">
    <property type="entry name" value="Pullulanase_Ins"/>
</dbReference>
<dbReference type="CDD" id="cd11341">
    <property type="entry name" value="AmyAc_Pullulanase_LD-like"/>
    <property type="match status" value="1"/>
</dbReference>
<proteinExistence type="inferred from homology"/>
<keyword evidence="12" id="KW-1185">Reference proteome</keyword>
<dbReference type="SUPFAM" id="SSF81296">
    <property type="entry name" value="E set domains"/>
    <property type="match status" value="3"/>
</dbReference>
<keyword evidence="3" id="KW-0378">Hydrolase</keyword>
<protein>
    <submittedName>
        <fullName evidence="11">Pullulanase-type alpha-1,6-glucosidase</fullName>
    </submittedName>
</protein>
<evidence type="ECO:0000256" key="3">
    <source>
        <dbReference type="ARBA" id="ARBA00022801"/>
    </source>
</evidence>
<dbReference type="Gene3D" id="2.60.40.3620">
    <property type="match status" value="1"/>
</dbReference>
<dbReference type="EMBL" id="JAMQGP010000003">
    <property type="protein sequence ID" value="MCM2679888.1"/>
    <property type="molecule type" value="Genomic_DNA"/>
</dbReference>
<evidence type="ECO:0000256" key="5">
    <source>
        <dbReference type="SAM" id="SignalP"/>
    </source>
</evidence>
<feature type="chain" id="PRO_5041243422" evidence="5">
    <location>
        <begin position="24"/>
        <end position="1289"/>
    </location>
</feature>
<dbReference type="Gene3D" id="3.20.20.80">
    <property type="entry name" value="Glycosidases"/>
    <property type="match status" value="1"/>
</dbReference>
<organism evidence="11 12">
    <name type="scientific">Echinimonas agarilytica</name>
    <dbReference type="NCBI Taxonomy" id="1215918"/>
    <lineage>
        <taxon>Bacteria</taxon>
        <taxon>Pseudomonadati</taxon>
        <taxon>Pseudomonadota</taxon>
        <taxon>Gammaproteobacteria</taxon>
        <taxon>Alteromonadales</taxon>
        <taxon>Echinimonadaceae</taxon>
        <taxon>Echinimonas</taxon>
    </lineage>
</organism>
<dbReference type="GO" id="GO:0030246">
    <property type="term" value="F:carbohydrate binding"/>
    <property type="evidence" value="ECO:0007669"/>
    <property type="project" value="InterPro"/>
</dbReference>
<dbReference type="GO" id="GO:0005975">
    <property type="term" value="P:carbohydrate metabolic process"/>
    <property type="evidence" value="ECO:0007669"/>
    <property type="project" value="InterPro"/>
</dbReference>